<evidence type="ECO:0000256" key="1">
    <source>
        <dbReference type="ARBA" id="ARBA00007553"/>
    </source>
</evidence>
<evidence type="ECO:0000256" key="2">
    <source>
        <dbReference type="ARBA" id="ARBA00022588"/>
    </source>
</evidence>
<dbReference type="InterPro" id="IPR036505">
    <property type="entry name" value="Amidase/PGRP_sf"/>
</dbReference>
<dbReference type="OrthoDB" id="7939567at2759"/>
<dbReference type="Proteomes" id="UP000035880">
    <property type="component" value="Chromosome 3L"/>
</dbReference>
<dbReference type="PANTHER" id="PTHR11022">
    <property type="entry name" value="PEPTIDOGLYCAN RECOGNITION PROTEIN"/>
    <property type="match status" value="1"/>
</dbReference>
<evidence type="ECO:0000313" key="7">
    <source>
        <dbReference type="EMBL" id="KMY97797.1"/>
    </source>
</evidence>
<dbReference type="InterPro" id="IPR002502">
    <property type="entry name" value="Amidase_domain"/>
</dbReference>
<dbReference type="EMBL" id="CM002912">
    <property type="protein sequence ID" value="KMY97797.1"/>
    <property type="molecule type" value="Genomic_DNA"/>
</dbReference>
<dbReference type="GO" id="GO:0008270">
    <property type="term" value="F:zinc ion binding"/>
    <property type="evidence" value="ECO:0007669"/>
    <property type="project" value="InterPro"/>
</dbReference>
<feature type="transmembrane region" description="Helical" evidence="4">
    <location>
        <begin position="35"/>
        <end position="53"/>
    </location>
</feature>
<reference evidence="7" key="3">
    <citation type="submission" date="2015-04" db="EMBL/GenBank/DDBJ databases">
        <authorList>
            <consortium name="FlyBase"/>
        </authorList>
    </citation>
    <scope>NUCLEOTIDE SEQUENCE</scope>
    <source>
        <strain evidence="7">W501</strain>
    </source>
</reference>
<keyword evidence="4" id="KW-1133">Transmembrane helix</keyword>
<dbReference type="FunFam" id="3.40.80.10:FF:000025">
    <property type="entry name" value="Peptidoglycan-recognition protein LD"/>
    <property type="match status" value="1"/>
</dbReference>
<feature type="transmembrane region" description="Helical" evidence="4">
    <location>
        <begin position="134"/>
        <end position="157"/>
    </location>
</feature>
<reference evidence="7" key="2">
    <citation type="submission" date="2014-06" db="EMBL/GenBank/DDBJ databases">
        <authorList>
            <person name="Hu T."/>
            <person name="Eisen M.B."/>
            <person name="Thornton K.R."/>
            <person name="Andolfatto P."/>
        </authorList>
    </citation>
    <scope>NUCLEOTIDE SEQUENCE</scope>
    <source>
        <strain evidence="7">W501</strain>
    </source>
</reference>
<organism evidence="7">
    <name type="scientific">Drosophila simulans</name>
    <name type="common">Fruit fly</name>
    <dbReference type="NCBI Taxonomy" id="7240"/>
    <lineage>
        <taxon>Eukaryota</taxon>
        <taxon>Metazoa</taxon>
        <taxon>Ecdysozoa</taxon>
        <taxon>Arthropoda</taxon>
        <taxon>Hexapoda</taxon>
        <taxon>Insecta</taxon>
        <taxon>Pterygota</taxon>
        <taxon>Neoptera</taxon>
        <taxon>Endopterygota</taxon>
        <taxon>Diptera</taxon>
        <taxon>Brachycera</taxon>
        <taxon>Muscomorpha</taxon>
        <taxon>Ephydroidea</taxon>
        <taxon>Drosophilidae</taxon>
        <taxon>Drosophila</taxon>
        <taxon>Sophophora</taxon>
    </lineage>
</organism>
<sequence length="327" mass="36322">MPIFVSAYSLRAISKYYAHQDQSGLDKLCHLTNHLVAFIFAKLHNLLFALYFATIARRSPSPAAVSQSSYGSLGSSQDIHIRVDKDGVASESTPLLAAAQRSIKTSSSLTASVSASSSTPSSCRRNPTLHEDCFNWRSVGLLVMCASALALAAYLLWRQTQTPDFGYRLSIVGHGIWSDMDIQGRGTLFDPIGVDTVIFTHTGSNECHDDCPDVLHKLERSHLGELPYNFLVAGDCQVFEARGWHYRSQYPRDLIGIDSLVMAFVGNFSGRPPIDCQLMAAQALILESLKRRILQPVYQLFVLGSYTDALQRELRHWPHYASHQTSK</sequence>
<dbReference type="PANTHER" id="PTHR11022:SF73">
    <property type="entry name" value="PEPTIDOGLYCAN-RECOGNITION PROTEIN LD"/>
    <property type="match status" value="1"/>
</dbReference>
<dbReference type="Gene3D" id="3.40.80.10">
    <property type="entry name" value="Peptidoglycan recognition protein-like"/>
    <property type="match status" value="1"/>
</dbReference>
<dbReference type="InterPro" id="IPR015510">
    <property type="entry name" value="PGRP"/>
</dbReference>
<feature type="domain" description="Peptidoglycan recognition protein family" evidence="5">
    <location>
        <begin position="169"/>
        <end position="307"/>
    </location>
</feature>
<dbReference type="SMART" id="SM00701">
    <property type="entry name" value="PGRP"/>
    <property type="match status" value="1"/>
</dbReference>
<keyword evidence="3" id="KW-0391">Immunity</keyword>
<dbReference type="CDD" id="cd06583">
    <property type="entry name" value="PGRP"/>
    <property type="match status" value="1"/>
</dbReference>
<accession>A0A0J9RPX2</accession>
<dbReference type="SUPFAM" id="SSF55846">
    <property type="entry name" value="N-acetylmuramoyl-L-alanine amidase-like"/>
    <property type="match status" value="1"/>
</dbReference>
<evidence type="ECO:0000256" key="3">
    <source>
        <dbReference type="ARBA" id="ARBA00022859"/>
    </source>
</evidence>
<dbReference type="GO" id="GO:0008745">
    <property type="term" value="F:N-acetylmuramoyl-L-alanine amidase activity"/>
    <property type="evidence" value="ECO:0007669"/>
    <property type="project" value="InterPro"/>
</dbReference>
<dbReference type="GO" id="GO:0009253">
    <property type="term" value="P:peptidoglycan catabolic process"/>
    <property type="evidence" value="ECO:0007669"/>
    <property type="project" value="InterPro"/>
</dbReference>
<evidence type="ECO:0000313" key="6">
    <source>
        <dbReference type="EMBL" id="KMY97794.1"/>
    </source>
</evidence>
<dbReference type="GO" id="GO:0045087">
    <property type="term" value="P:innate immune response"/>
    <property type="evidence" value="ECO:0007669"/>
    <property type="project" value="UniProtKB-KW"/>
</dbReference>
<dbReference type="InterPro" id="IPR006619">
    <property type="entry name" value="PGRP_domain_met/bac"/>
</dbReference>
<gene>
    <name evidence="7" type="primary">Dsim\GD13901</name>
    <name evidence="7" type="ORF">Dsimw501_GD13901</name>
</gene>
<keyword evidence="2" id="KW-0399">Innate immunity</keyword>
<protein>
    <submittedName>
        <fullName evidence="6">Uncharacterized protein, isoform B</fullName>
    </submittedName>
    <submittedName>
        <fullName evidence="7">Uncharacterized protein, isoform E</fullName>
    </submittedName>
</protein>
<keyword evidence="4" id="KW-0812">Transmembrane</keyword>
<evidence type="ECO:0000256" key="4">
    <source>
        <dbReference type="SAM" id="Phobius"/>
    </source>
</evidence>
<name>A0A0J9RPX2_DROSI</name>
<dbReference type="Bgee" id="FBgn0185597">
    <property type="expression patterns" value="Expressed in female reproductive system and 3 other cell types or tissues"/>
</dbReference>
<evidence type="ECO:0000259" key="5">
    <source>
        <dbReference type="SMART" id="SM00701"/>
    </source>
</evidence>
<keyword evidence="4" id="KW-0472">Membrane</keyword>
<proteinExistence type="inferred from homology"/>
<dbReference type="AlphaFoldDB" id="A0A0J9RPX2"/>
<comment type="similarity">
    <text evidence="1">Belongs to the N-acetylmuramoyl-L-alanine amidase 2 family.</text>
</comment>
<dbReference type="EMBL" id="CM002912">
    <property type="protein sequence ID" value="KMY97794.1"/>
    <property type="molecule type" value="Genomic_DNA"/>
</dbReference>
<reference evidence="7" key="1">
    <citation type="journal article" date="2013" name="Genome Res.">
        <title>A second-generation assembly of the Drosophila simulans genome provides new insights into patterns of lineage-specific divergence.</title>
        <authorList>
            <person name="Hu T.T."/>
            <person name="Eisen M.B."/>
            <person name="Thornton K.R."/>
            <person name="Andolfatto P."/>
        </authorList>
    </citation>
    <scope>NUCLEOTIDE SEQUENCE [LARGE SCALE GENOMIC DNA]</scope>
    <source>
        <strain evidence="7">W501</strain>
    </source>
</reference>